<reference evidence="4 5" key="1">
    <citation type="submission" date="2023-12" db="EMBL/GenBank/DDBJ databases">
        <title>the genome sequence of Hyalangium sp. s54d21.</title>
        <authorList>
            <person name="Zhang X."/>
        </authorList>
    </citation>
    <scope>NUCLEOTIDE SEQUENCE [LARGE SCALE GENOMIC DNA]</scope>
    <source>
        <strain evidence="5">s54d21</strain>
    </source>
</reference>
<sequence length="200" mass="21574">MSVSSYRHLALACLTGCLVACTAGAKEKRPPAPSTPAKTAAPPRSTPPPDAFARDMIEAHNQARAAAKPTPKPALPPLQWSAEAAKTAEAYAAQCTFEHNPHRGTLGENLAAASPGAWKTQDVVKDWNAEAAHYNLSKNSCAPGKVCGHYTQLVWRNTTHVGCAKKTCTKNSPFGKEFPTWEFWVCNYAPPGNFVKQKPY</sequence>
<feature type="region of interest" description="Disordered" evidence="1">
    <location>
        <begin position="25"/>
        <end position="50"/>
    </location>
</feature>
<feature type="signal peptide" evidence="2">
    <location>
        <begin position="1"/>
        <end position="25"/>
    </location>
</feature>
<feature type="domain" description="SCP" evidence="3">
    <location>
        <begin position="51"/>
        <end position="196"/>
    </location>
</feature>
<accession>A0ABU5GVN6</accession>
<evidence type="ECO:0000313" key="4">
    <source>
        <dbReference type="EMBL" id="MDY7224774.1"/>
    </source>
</evidence>
<comment type="caution">
    <text evidence="4">The sequence shown here is derived from an EMBL/GenBank/DDBJ whole genome shotgun (WGS) entry which is preliminary data.</text>
</comment>
<dbReference type="Gene3D" id="3.40.33.10">
    <property type="entry name" value="CAP"/>
    <property type="match status" value="1"/>
</dbReference>
<evidence type="ECO:0000259" key="3">
    <source>
        <dbReference type="SMART" id="SM00198"/>
    </source>
</evidence>
<evidence type="ECO:0000256" key="2">
    <source>
        <dbReference type="SAM" id="SignalP"/>
    </source>
</evidence>
<dbReference type="PROSITE" id="PS01009">
    <property type="entry name" value="CRISP_1"/>
    <property type="match status" value="1"/>
</dbReference>
<proteinExistence type="predicted"/>
<dbReference type="PANTHER" id="PTHR10334">
    <property type="entry name" value="CYSTEINE-RICH SECRETORY PROTEIN-RELATED"/>
    <property type="match status" value="1"/>
</dbReference>
<evidence type="ECO:0000256" key="1">
    <source>
        <dbReference type="SAM" id="MobiDB-lite"/>
    </source>
</evidence>
<dbReference type="Pfam" id="PF00188">
    <property type="entry name" value="CAP"/>
    <property type="match status" value="1"/>
</dbReference>
<feature type="chain" id="PRO_5045490251" evidence="2">
    <location>
        <begin position="26"/>
        <end position="200"/>
    </location>
</feature>
<dbReference type="Proteomes" id="UP001291309">
    <property type="component" value="Unassembled WGS sequence"/>
</dbReference>
<dbReference type="InterPro" id="IPR018244">
    <property type="entry name" value="Allrgn_V5/Tpx1_CS"/>
</dbReference>
<keyword evidence="2" id="KW-0732">Signal</keyword>
<dbReference type="InterPro" id="IPR001283">
    <property type="entry name" value="CRISP-related"/>
</dbReference>
<dbReference type="InterPro" id="IPR014044">
    <property type="entry name" value="CAP_dom"/>
</dbReference>
<gene>
    <name evidence="4" type="ORF">SYV04_00200</name>
</gene>
<dbReference type="SUPFAM" id="SSF55797">
    <property type="entry name" value="PR-1-like"/>
    <property type="match status" value="1"/>
</dbReference>
<dbReference type="InterPro" id="IPR035940">
    <property type="entry name" value="CAP_sf"/>
</dbReference>
<evidence type="ECO:0000313" key="5">
    <source>
        <dbReference type="Proteomes" id="UP001291309"/>
    </source>
</evidence>
<dbReference type="RefSeq" id="WP_321543506.1">
    <property type="nucleotide sequence ID" value="NZ_JAXIVS010000001.1"/>
</dbReference>
<dbReference type="SMART" id="SM00198">
    <property type="entry name" value="SCP"/>
    <property type="match status" value="1"/>
</dbReference>
<protein>
    <submittedName>
        <fullName evidence="4">CAP domain-containing protein</fullName>
    </submittedName>
</protein>
<organism evidence="4 5">
    <name type="scientific">Hyalangium rubrum</name>
    <dbReference type="NCBI Taxonomy" id="3103134"/>
    <lineage>
        <taxon>Bacteria</taxon>
        <taxon>Pseudomonadati</taxon>
        <taxon>Myxococcota</taxon>
        <taxon>Myxococcia</taxon>
        <taxon>Myxococcales</taxon>
        <taxon>Cystobacterineae</taxon>
        <taxon>Archangiaceae</taxon>
        <taxon>Hyalangium</taxon>
    </lineage>
</organism>
<dbReference type="PRINTS" id="PR00837">
    <property type="entry name" value="V5TPXLIKE"/>
</dbReference>
<name>A0ABU5GVN6_9BACT</name>
<dbReference type="EMBL" id="JAXIVS010000001">
    <property type="protein sequence ID" value="MDY7224774.1"/>
    <property type="molecule type" value="Genomic_DNA"/>
</dbReference>
<keyword evidence="5" id="KW-1185">Reference proteome</keyword>